<feature type="region of interest" description="Disordered" evidence="1">
    <location>
        <begin position="189"/>
        <end position="220"/>
    </location>
</feature>
<evidence type="ECO:0000313" key="4">
    <source>
        <dbReference type="Proteomes" id="UP000265663"/>
    </source>
</evidence>
<accession>A0A3M7MIB2</accession>
<feature type="compositionally biased region" description="Basic and acidic residues" evidence="1">
    <location>
        <begin position="81"/>
        <end position="98"/>
    </location>
</feature>
<organism evidence="3 4">
    <name type="scientific">Pyrenophora seminiperda CCB06</name>
    <dbReference type="NCBI Taxonomy" id="1302712"/>
    <lineage>
        <taxon>Eukaryota</taxon>
        <taxon>Fungi</taxon>
        <taxon>Dikarya</taxon>
        <taxon>Ascomycota</taxon>
        <taxon>Pezizomycotina</taxon>
        <taxon>Dothideomycetes</taxon>
        <taxon>Pleosporomycetidae</taxon>
        <taxon>Pleosporales</taxon>
        <taxon>Pleosporineae</taxon>
        <taxon>Pleosporaceae</taxon>
        <taxon>Pyrenophora</taxon>
    </lineage>
</organism>
<feature type="domain" description="DUF1996" evidence="2">
    <location>
        <begin position="618"/>
        <end position="863"/>
    </location>
</feature>
<dbReference type="InterPro" id="IPR018535">
    <property type="entry name" value="DUF1996"/>
</dbReference>
<feature type="compositionally biased region" description="Pro residues" evidence="1">
    <location>
        <begin position="514"/>
        <end position="523"/>
    </location>
</feature>
<name>A0A3M7MIB2_9PLEO</name>
<dbReference type="InterPro" id="IPR036879">
    <property type="entry name" value="TF_MADSbox_sf"/>
</dbReference>
<reference evidence="3 4" key="1">
    <citation type="journal article" date="2014" name="PLoS ONE">
        <title>De novo Genome Assembly of the Fungal Plant Pathogen Pyrenophora semeniperda.</title>
        <authorList>
            <person name="Soliai M.M."/>
            <person name="Meyer S.E."/>
            <person name="Udall J.A."/>
            <person name="Elzinga D.E."/>
            <person name="Hermansen R.A."/>
            <person name="Bodily P.M."/>
            <person name="Hart A.A."/>
            <person name="Coleman C.E."/>
        </authorList>
    </citation>
    <scope>NUCLEOTIDE SEQUENCE [LARGE SCALE GENOMIC DNA]</scope>
    <source>
        <strain evidence="3 4">CCB06</strain>
        <tissue evidence="3">Mycelium</tissue>
    </source>
</reference>
<proteinExistence type="predicted"/>
<dbReference type="Pfam" id="PF09362">
    <property type="entry name" value="DUF1996"/>
    <property type="match status" value="1"/>
</dbReference>
<evidence type="ECO:0000313" key="3">
    <source>
        <dbReference type="EMBL" id="RMZ74084.1"/>
    </source>
</evidence>
<evidence type="ECO:0000256" key="1">
    <source>
        <dbReference type="SAM" id="MobiDB-lite"/>
    </source>
</evidence>
<feature type="region of interest" description="Disordered" evidence="1">
    <location>
        <begin position="81"/>
        <end position="134"/>
    </location>
</feature>
<keyword evidence="4" id="KW-1185">Reference proteome</keyword>
<protein>
    <submittedName>
        <fullName evidence="3">WSC domain-containing</fullName>
    </submittedName>
</protein>
<feature type="compositionally biased region" description="Polar residues" evidence="1">
    <location>
        <begin position="206"/>
        <end position="220"/>
    </location>
</feature>
<dbReference type="GO" id="GO:0045944">
    <property type="term" value="P:positive regulation of transcription by RNA polymerase II"/>
    <property type="evidence" value="ECO:0007669"/>
    <property type="project" value="UniProtKB-ARBA"/>
</dbReference>
<feature type="region of interest" description="Disordered" evidence="1">
    <location>
        <begin position="496"/>
        <end position="536"/>
    </location>
</feature>
<dbReference type="AlphaFoldDB" id="A0A3M7MIB2"/>
<dbReference type="OrthoDB" id="74764at2759"/>
<dbReference type="GO" id="GO:0046983">
    <property type="term" value="F:protein dimerization activity"/>
    <property type="evidence" value="ECO:0007669"/>
    <property type="project" value="InterPro"/>
</dbReference>
<dbReference type="PANTHER" id="PTHR43662">
    <property type="match status" value="1"/>
</dbReference>
<dbReference type="EMBL" id="KE747843">
    <property type="protein sequence ID" value="RMZ74084.1"/>
    <property type="molecule type" value="Genomic_DNA"/>
</dbReference>
<sequence length="925" mass="103964">MVIMASKRLQQESFRKRKNNFIRRGHEISSRYKVGVWICIQKDNGQLFVYNSDPTRSDWPPSSTQLKSMYPVPIVKTREDFLPEKPPAKEPQPAKKDTLLPGYLSSPPIPSYSQEEIFSGGGPTTRSGGRNSIKNHDDKLAKLQAEYEKLKETRNVGMSTEEDEARISAIEKEMKKYTEVMTQMNLNTTIEPGSESSAAAERDTVDQNLSGQAVTEQHANDQNATELNATEPNAIEPNVTVNALDPRTYANAQENPLRQINREPLGESNMFTNRLVDNLDMAWDVNVNDNHVEPSLQNLPKEAFGHILRNSRARYCVRYGSADARSARFESALPDGSKYNETRDVTQRSNRIVEKIVQHHRDRKTALPVNILSRVKILLVYWDSKMGVGHDAEVEVLAPDFPERRPHTRCFIYLDPAFYAEYKIENKTGYSHETRSTIKLLMEGNDDRQKSISLHNIAVRLENEFEKKWMTGISGRPKDPLRELFHERKVVSRRIRSPYATAEPSASPTLMKPPISPRQPTPLPETRHKQAPTGIKPEMSLKQRFHNDFLELFDLAENVTYADLTEQQQLLYPAQFTKWKALFEMSLYSILFLNIFASIVGAFWRLPCYSRLGVFRIDPIVSEGLPSQHAHTLHGAQNLNLYSSYDSLVQSNCTTCAVLEDMSAYWTPPLMFSHTNGTIEIVPQIGGMLIYYFLFGDKIMAFPPGFRMIAGDAGKRNAFVSPPDIPQSLWGPDEKTPKALAEKAIGFNCLNYRGSAEGSLTRHLLPNKVFIDKNCADGLRLELMFPSCWDGVSLDADDHKSHVAYPDLVMEGICPADYETRIPALLFETIWDTSVFRNISGHFLLSNGDQTGSSYHGDFQNGWNIATLQHAIGSCTNSSGLIGDCSIFSLQPPSEAGQCILLPPAAVANESCVGPQSGLCGNITF</sequence>
<dbReference type="GO" id="GO:0003677">
    <property type="term" value="F:DNA binding"/>
    <property type="evidence" value="ECO:0007669"/>
    <property type="project" value="InterPro"/>
</dbReference>
<dbReference type="PANTHER" id="PTHR43662:SF7">
    <property type="entry name" value="DUF1996 DOMAIN-CONTAINING PROTEIN"/>
    <property type="match status" value="1"/>
</dbReference>
<evidence type="ECO:0000259" key="2">
    <source>
        <dbReference type="Pfam" id="PF09362"/>
    </source>
</evidence>
<dbReference type="SUPFAM" id="SSF55455">
    <property type="entry name" value="SRF-like"/>
    <property type="match status" value="1"/>
</dbReference>
<dbReference type="Proteomes" id="UP000265663">
    <property type="component" value="Unassembled WGS sequence"/>
</dbReference>
<gene>
    <name evidence="3" type="ORF">GMOD_00004922</name>
</gene>